<dbReference type="Proteomes" id="UP000642938">
    <property type="component" value="Unassembled WGS sequence"/>
</dbReference>
<sequence length="44" mass="5066">MLAIDSEINLVLEFVNNWSEVFDKKYKKNSKNGKLISDIPVVLI</sequence>
<evidence type="ECO:0000313" key="3">
    <source>
        <dbReference type="Proteomes" id="UP000532273"/>
    </source>
</evidence>
<reference evidence="4" key="2">
    <citation type="journal article" date="2019" name="Int. J. Syst. Evol. Microbiol.">
        <title>The Global Catalogue of Microorganisms (GCM) 10K type strain sequencing project: providing services to taxonomists for standard genome sequencing and annotation.</title>
        <authorList>
            <consortium name="The Broad Institute Genomics Platform"/>
            <consortium name="The Broad Institute Genome Sequencing Center for Infectious Disease"/>
            <person name="Wu L."/>
            <person name="Ma J."/>
        </authorList>
    </citation>
    <scope>NUCLEOTIDE SEQUENCE [LARGE SCALE GENOMIC DNA]</scope>
    <source>
        <strain evidence="4">CGMCC 1.15287</strain>
    </source>
</reference>
<accession>A0A7W6KBN6</accession>
<evidence type="ECO:0000313" key="2">
    <source>
        <dbReference type="EMBL" id="MBB4107627.1"/>
    </source>
</evidence>
<comment type="caution">
    <text evidence="2">The sequence shown here is derived from an EMBL/GenBank/DDBJ whole genome shotgun (WGS) entry which is preliminary data.</text>
</comment>
<name>A0A7W6KBN6_9SPHI</name>
<organism evidence="2 3">
    <name type="scientific">Pedobacter zeae</name>
    <dbReference type="NCBI Taxonomy" id="1737356"/>
    <lineage>
        <taxon>Bacteria</taxon>
        <taxon>Pseudomonadati</taxon>
        <taxon>Bacteroidota</taxon>
        <taxon>Sphingobacteriia</taxon>
        <taxon>Sphingobacteriales</taxon>
        <taxon>Sphingobacteriaceae</taxon>
        <taxon>Pedobacter</taxon>
    </lineage>
</organism>
<protein>
    <submittedName>
        <fullName evidence="2">Uncharacterized protein</fullName>
    </submittedName>
</protein>
<gene>
    <name evidence="1" type="ORF">GCM10007422_10230</name>
    <name evidence="2" type="ORF">GGQ60_001608</name>
</gene>
<keyword evidence="4" id="KW-1185">Reference proteome</keyword>
<dbReference type="EMBL" id="BMHZ01000001">
    <property type="protein sequence ID" value="GGG98108.1"/>
    <property type="molecule type" value="Genomic_DNA"/>
</dbReference>
<reference evidence="1" key="4">
    <citation type="submission" date="2024-05" db="EMBL/GenBank/DDBJ databases">
        <authorList>
            <person name="Sun Q."/>
            <person name="Zhou Y."/>
        </authorList>
    </citation>
    <scope>NUCLEOTIDE SEQUENCE</scope>
    <source>
        <strain evidence="1">CGMCC 1.15287</strain>
    </source>
</reference>
<dbReference type="AlphaFoldDB" id="A0A7W6KBN6"/>
<evidence type="ECO:0000313" key="1">
    <source>
        <dbReference type="EMBL" id="GGG98108.1"/>
    </source>
</evidence>
<evidence type="ECO:0000313" key="4">
    <source>
        <dbReference type="Proteomes" id="UP000642938"/>
    </source>
</evidence>
<dbReference type="EMBL" id="JACIEF010000002">
    <property type="protein sequence ID" value="MBB4107627.1"/>
    <property type="molecule type" value="Genomic_DNA"/>
</dbReference>
<proteinExistence type="predicted"/>
<reference evidence="1" key="1">
    <citation type="journal article" date="2014" name="Int. J. Syst. Evol. Microbiol.">
        <title>Complete genome of a new Firmicutes species belonging to the dominant human colonic microbiota ('Ruminococcus bicirculans') reveals two chromosomes and a selective capacity to utilize plant glucans.</title>
        <authorList>
            <consortium name="NISC Comparative Sequencing Program"/>
            <person name="Wegmann U."/>
            <person name="Louis P."/>
            <person name="Goesmann A."/>
            <person name="Henrissat B."/>
            <person name="Duncan S.H."/>
            <person name="Flint H.J."/>
        </authorList>
    </citation>
    <scope>NUCLEOTIDE SEQUENCE</scope>
    <source>
        <strain evidence="1">CGMCC 1.15287</strain>
    </source>
</reference>
<dbReference type="Proteomes" id="UP000532273">
    <property type="component" value="Unassembled WGS sequence"/>
</dbReference>
<dbReference type="RefSeq" id="WP_260300588.1">
    <property type="nucleotide sequence ID" value="NZ_BMHZ01000001.1"/>
</dbReference>
<reference evidence="2 3" key="3">
    <citation type="submission" date="2020-08" db="EMBL/GenBank/DDBJ databases">
        <title>Genomic Encyclopedia of Type Strains, Phase IV (KMG-IV): sequencing the most valuable type-strain genomes for metagenomic binning, comparative biology and taxonomic classification.</title>
        <authorList>
            <person name="Goeker M."/>
        </authorList>
    </citation>
    <scope>NUCLEOTIDE SEQUENCE [LARGE SCALE GENOMIC DNA]</scope>
    <source>
        <strain evidence="2 3">DSM 100774</strain>
    </source>
</reference>